<dbReference type="KEGG" id="ccu:Ccur_03800"/>
<dbReference type="EMBL" id="CP001682">
    <property type="protein sequence ID" value="ACU94104.1"/>
    <property type="molecule type" value="Genomic_DNA"/>
</dbReference>
<dbReference type="RefSeq" id="WP_012802792.1">
    <property type="nucleotide sequence ID" value="NC_013170.1"/>
</dbReference>
<evidence type="ECO:0000313" key="2">
    <source>
        <dbReference type="Proteomes" id="UP000000954"/>
    </source>
</evidence>
<dbReference type="eggNOG" id="COG3688">
    <property type="taxonomic scope" value="Bacteria"/>
</dbReference>
<dbReference type="PANTHER" id="PTHR34547">
    <property type="entry name" value="YACP-LIKE NYN DOMAIN PROTEIN"/>
    <property type="match status" value="1"/>
</dbReference>
<evidence type="ECO:0000313" key="1">
    <source>
        <dbReference type="EMBL" id="ACU94104.1"/>
    </source>
</evidence>
<dbReference type="AlphaFoldDB" id="C7MMG4"/>
<organism evidence="1 2">
    <name type="scientific">Cryptobacterium curtum (strain ATCC 700683 / DSM 15641 / CCUG 43107 / 12-3)</name>
    <dbReference type="NCBI Taxonomy" id="469378"/>
    <lineage>
        <taxon>Bacteria</taxon>
        <taxon>Bacillati</taxon>
        <taxon>Actinomycetota</taxon>
        <taxon>Coriobacteriia</taxon>
        <taxon>Eggerthellales</taxon>
        <taxon>Eggerthellaceae</taxon>
        <taxon>Cryptobacterium</taxon>
    </lineage>
</organism>
<name>C7MMG4_CRYCD</name>
<sequence>MKSRNKLLIVDGYNVLRSGSRYRHMRAMADYTDEVYNKCREALINDVIAHMGRDYCEAYLVFDGRDNEFSTGVPERIGGVQVVFSPAGLSADTVIEKLAFDARSRGVEVMVVTSDATIQDTVFGLGVDRMSADGFSREAELLDQEARLDENPKATVKNTVGERIDASTLAQLEALRDGK</sequence>
<dbReference type="InterPro" id="IPR010298">
    <property type="entry name" value="YacP-like"/>
</dbReference>
<protein>
    <submittedName>
        <fullName evidence="1">Predicted RNA-binding protein containing a PIN domain protein</fullName>
    </submittedName>
</protein>
<dbReference type="HOGENOM" id="CLU_101326_0_0_11"/>
<dbReference type="Proteomes" id="UP000000954">
    <property type="component" value="Chromosome"/>
</dbReference>
<proteinExistence type="predicted"/>
<reference evidence="1 2" key="1">
    <citation type="journal article" date="2009" name="Stand. Genomic Sci.">
        <title>Complete genome sequence of Cryptobacterium curtum type strain (12-3).</title>
        <authorList>
            <person name="Mavrommatis K."/>
            <person name="Pukall R."/>
            <person name="Rohde C."/>
            <person name="Chen F."/>
            <person name="Sims D."/>
            <person name="Brettin T."/>
            <person name="Kuske C."/>
            <person name="Detter J.C."/>
            <person name="Han C."/>
            <person name="Lapidus A."/>
            <person name="Copeland A."/>
            <person name="Glavina Del Rio T."/>
            <person name="Nolan M."/>
            <person name="Lucas S."/>
            <person name="Tice H."/>
            <person name="Cheng J.F."/>
            <person name="Bruce D."/>
            <person name="Goodwin L."/>
            <person name="Pitluck S."/>
            <person name="Ovchinnikova G."/>
            <person name="Pati A."/>
            <person name="Ivanova N."/>
            <person name="Chen A."/>
            <person name="Palaniappan K."/>
            <person name="Chain P."/>
            <person name="D'haeseleer P."/>
            <person name="Goker M."/>
            <person name="Bristow J."/>
            <person name="Eisen J.A."/>
            <person name="Markowitz V."/>
            <person name="Hugenholtz P."/>
            <person name="Rohde M."/>
            <person name="Klenk H.P."/>
            <person name="Kyrpides N.C."/>
        </authorList>
    </citation>
    <scope>NUCLEOTIDE SEQUENCE [LARGE SCALE GENOMIC DNA]</scope>
    <source>
        <strain evidence="2">ATCC 700683 / DSM 15641 / 12-3</strain>
    </source>
</reference>
<keyword evidence="2" id="KW-1185">Reference proteome</keyword>
<dbReference type="PANTHER" id="PTHR34547:SF1">
    <property type="entry name" value="YACP-LIKE NYN DOMAIN PROTEIN"/>
    <property type="match status" value="1"/>
</dbReference>
<gene>
    <name evidence="1" type="ordered locus">Ccur_03800</name>
</gene>
<dbReference type="STRING" id="469378.Ccur_03800"/>
<dbReference type="Pfam" id="PF05991">
    <property type="entry name" value="NYN_YacP"/>
    <property type="match status" value="1"/>
</dbReference>
<dbReference type="OrthoDB" id="3173322at2"/>
<accession>C7MMG4</accession>